<evidence type="ECO:0000313" key="4">
    <source>
        <dbReference type="EMBL" id="MBS5520276.1"/>
    </source>
</evidence>
<dbReference type="InterPro" id="IPR002495">
    <property type="entry name" value="Glyco_trans_8"/>
</dbReference>
<dbReference type="GO" id="GO:0046872">
    <property type="term" value="F:metal ion binding"/>
    <property type="evidence" value="ECO:0007669"/>
    <property type="project" value="UniProtKB-KW"/>
</dbReference>
<dbReference type="AlphaFoldDB" id="A0A943EHR3"/>
<dbReference type="PANTHER" id="PTHR13778">
    <property type="entry name" value="GLYCOSYLTRANSFERASE 8 DOMAIN-CONTAINING PROTEIN"/>
    <property type="match status" value="1"/>
</dbReference>
<evidence type="ECO:0000256" key="3">
    <source>
        <dbReference type="ARBA" id="ARBA00022723"/>
    </source>
</evidence>
<keyword evidence="3" id="KW-0479">Metal-binding</keyword>
<accession>A0A943EHR3</accession>
<dbReference type="Pfam" id="PF01501">
    <property type="entry name" value="Glyco_transf_8"/>
    <property type="match status" value="1"/>
</dbReference>
<dbReference type="InterPro" id="IPR050748">
    <property type="entry name" value="Glycosyltrans_8_dom-fam"/>
</dbReference>
<comment type="caution">
    <text evidence="4">The sequence shown here is derived from an EMBL/GenBank/DDBJ whole genome shotgun (WGS) entry which is preliminary data.</text>
</comment>
<organism evidence="4 5">
    <name type="scientific">Acidaminococcus intestini</name>
    <dbReference type="NCBI Taxonomy" id="187327"/>
    <lineage>
        <taxon>Bacteria</taxon>
        <taxon>Bacillati</taxon>
        <taxon>Bacillota</taxon>
        <taxon>Negativicutes</taxon>
        <taxon>Acidaminococcales</taxon>
        <taxon>Acidaminococcaceae</taxon>
        <taxon>Acidaminococcus</taxon>
    </lineage>
</organism>
<dbReference type="CDD" id="cd04194">
    <property type="entry name" value="GT8_A4GalT_like"/>
    <property type="match status" value="1"/>
</dbReference>
<dbReference type="GO" id="GO:0016757">
    <property type="term" value="F:glycosyltransferase activity"/>
    <property type="evidence" value="ECO:0007669"/>
    <property type="project" value="UniProtKB-KW"/>
</dbReference>
<dbReference type="EMBL" id="JAGZCZ010000010">
    <property type="protein sequence ID" value="MBS5520276.1"/>
    <property type="molecule type" value="Genomic_DNA"/>
</dbReference>
<proteinExistence type="predicted"/>
<gene>
    <name evidence="4" type="ORF">KHX13_08150</name>
</gene>
<dbReference type="Proteomes" id="UP000754226">
    <property type="component" value="Unassembled WGS sequence"/>
</dbReference>
<dbReference type="SUPFAM" id="SSF53448">
    <property type="entry name" value="Nucleotide-diphospho-sugar transferases"/>
    <property type="match status" value="1"/>
</dbReference>
<dbReference type="PANTHER" id="PTHR13778:SF47">
    <property type="entry name" value="LIPOPOLYSACCHARIDE 1,3-GALACTOSYLTRANSFERASE"/>
    <property type="match status" value="1"/>
</dbReference>
<reference evidence="4" key="1">
    <citation type="submission" date="2021-02" db="EMBL/GenBank/DDBJ databases">
        <title>Infant gut strain persistence is associated with maternal origin, phylogeny, and functional potential including surface adhesion and iron acquisition.</title>
        <authorList>
            <person name="Lou Y.C."/>
        </authorList>
    </citation>
    <scope>NUCLEOTIDE SEQUENCE</scope>
    <source>
        <strain evidence="4">L3_106_000M1_dasL3_106_000M1_concoct_15</strain>
    </source>
</reference>
<evidence type="ECO:0000313" key="5">
    <source>
        <dbReference type="Proteomes" id="UP000754226"/>
    </source>
</evidence>
<evidence type="ECO:0000256" key="1">
    <source>
        <dbReference type="ARBA" id="ARBA00022676"/>
    </source>
</evidence>
<dbReference type="Gene3D" id="3.90.550.10">
    <property type="entry name" value="Spore Coat Polysaccharide Biosynthesis Protein SpsA, Chain A"/>
    <property type="match status" value="1"/>
</dbReference>
<evidence type="ECO:0000256" key="2">
    <source>
        <dbReference type="ARBA" id="ARBA00022679"/>
    </source>
</evidence>
<dbReference type="InterPro" id="IPR029044">
    <property type="entry name" value="Nucleotide-diphossugar_trans"/>
</dbReference>
<keyword evidence="1" id="KW-0328">Glycosyltransferase</keyword>
<name>A0A943EHR3_9FIRM</name>
<protein>
    <submittedName>
        <fullName evidence="4">Glycosyltransferase family 8 protein</fullName>
    </submittedName>
</protein>
<keyword evidence="2" id="KW-0808">Transferase</keyword>
<sequence>MDEIAIVLACDDRYAQHAAVAAASMLLCHKDSRPLHFYLFDDGITGVKKEMVERTIKDLKGLVTFIDTKSITVDAYTSGHIHKAAYLRLLIAKLLPLAIAKALYFDTDLVVKDDVAKLWDFPLDGHPVGAVKDFGIMASSRMRRQKAESLGLPLGAPYFNSGVMIMDLAAFRKEGYGEKVLQCVTSHAYRHHDQDGLNKVFMGNWAILPLRWNVIPPVFGMPLKVLKKGALRLEALEALKDPAVIHWAGRYKPWEFVQSEHFNRTYYEVLKKTAFRDAPMPQPGDMTGKSLWRQEMRIRLGKFWTRLLGGAKKTL</sequence>